<feature type="chain" id="PRO_5040759305" description="DUF11 domain-containing protein" evidence="2">
    <location>
        <begin position="32"/>
        <end position="105"/>
    </location>
</feature>
<organism evidence="3 4">
    <name type="scientific">Cohnella rhizosphaerae</name>
    <dbReference type="NCBI Taxonomy" id="1457232"/>
    <lineage>
        <taxon>Bacteria</taxon>
        <taxon>Bacillati</taxon>
        <taxon>Bacillota</taxon>
        <taxon>Bacilli</taxon>
        <taxon>Bacillales</taxon>
        <taxon>Paenibacillaceae</taxon>
        <taxon>Cohnella</taxon>
    </lineage>
</organism>
<accession>A0A9X4KZ45</accession>
<feature type="signal peptide" evidence="2">
    <location>
        <begin position="1"/>
        <end position="31"/>
    </location>
</feature>
<dbReference type="EMBL" id="JAPDIA010000008">
    <property type="protein sequence ID" value="MDG0813173.1"/>
    <property type="molecule type" value="Genomic_DNA"/>
</dbReference>
<dbReference type="Proteomes" id="UP001153404">
    <property type="component" value="Unassembled WGS sequence"/>
</dbReference>
<evidence type="ECO:0000256" key="2">
    <source>
        <dbReference type="SAM" id="SignalP"/>
    </source>
</evidence>
<protein>
    <recommendedName>
        <fullName evidence="5">DUF11 domain-containing protein</fullName>
    </recommendedName>
</protein>
<evidence type="ECO:0000256" key="1">
    <source>
        <dbReference type="SAM" id="MobiDB-lite"/>
    </source>
</evidence>
<sequence length="105" mass="10796">MFKPRLGKWASIAMTLLMALGVLGLSAPASAAGTAKLYTPYVSLSAAPGESITYDIDLINDGDAIQTAALSFTAPLQGLENRSDGGRPSDLRSRGQAARDADGVA</sequence>
<evidence type="ECO:0000313" key="3">
    <source>
        <dbReference type="EMBL" id="MDG0813173.1"/>
    </source>
</evidence>
<dbReference type="RefSeq" id="WP_277536964.1">
    <property type="nucleotide sequence ID" value="NZ_JAPDIA010000008.1"/>
</dbReference>
<keyword evidence="2" id="KW-0732">Signal</keyword>
<feature type="compositionally biased region" description="Basic and acidic residues" evidence="1">
    <location>
        <begin position="81"/>
        <end position="105"/>
    </location>
</feature>
<reference evidence="3" key="1">
    <citation type="submission" date="2022-10" db="EMBL/GenBank/DDBJ databases">
        <title>Comparative genomic analysis of Cohnella hashimotonis sp. nov., isolated from the International Space Station.</title>
        <authorList>
            <person name="Simpson A."/>
            <person name="Venkateswaran K."/>
        </authorList>
    </citation>
    <scope>NUCLEOTIDE SEQUENCE</scope>
    <source>
        <strain evidence="3">DSM 28161</strain>
    </source>
</reference>
<comment type="caution">
    <text evidence="3">The sequence shown here is derived from an EMBL/GenBank/DDBJ whole genome shotgun (WGS) entry which is preliminary data.</text>
</comment>
<keyword evidence="4" id="KW-1185">Reference proteome</keyword>
<feature type="region of interest" description="Disordered" evidence="1">
    <location>
        <begin position="78"/>
        <end position="105"/>
    </location>
</feature>
<dbReference type="AlphaFoldDB" id="A0A9X4KZ45"/>
<evidence type="ECO:0008006" key="5">
    <source>
        <dbReference type="Google" id="ProtNLM"/>
    </source>
</evidence>
<evidence type="ECO:0000313" key="4">
    <source>
        <dbReference type="Proteomes" id="UP001153404"/>
    </source>
</evidence>
<gene>
    <name evidence="3" type="ORF">OMP40_30645</name>
</gene>
<name>A0A9X4KZ45_9BACL</name>
<proteinExistence type="predicted"/>